<evidence type="ECO:0000259" key="2">
    <source>
        <dbReference type="Pfam" id="PF00149"/>
    </source>
</evidence>
<name>A0A1S1V9G7_9FIRM</name>
<feature type="transmembrane region" description="Helical" evidence="1">
    <location>
        <begin position="77"/>
        <end position="101"/>
    </location>
</feature>
<dbReference type="Pfam" id="PF00149">
    <property type="entry name" value="Metallophos"/>
    <property type="match status" value="1"/>
</dbReference>
<evidence type="ECO:0000313" key="3">
    <source>
        <dbReference type="EMBL" id="OHW63232.1"/>
    </source>
</evidence>
<feature type="transmembrane region" description="Helical" evidence="1">
    <location>
        <begin position="6"/>
        <end position="23"/>
    </location>
</feature>
<dbReference type="InterPro" id="IPR029052">
    <property type="entry name" value="Metallo-depent_PP-like"/>
</dbReference>
<feature type="transmembrane region" description="Helical" evidence="1">
    <location>
        <begin position="113"/>
        <end position="135"/>
    </location>
</feature>
<evidence type="ECO:0000313" key="4">
    <source>
        <dbReference type="Proteomes" id="UP000180254"/>
    </source>
</evidence>
<feature type="domain" description="Calcineurin-like phosphoesterase" evidence="2">
    <location>
        <begin position="158"/>
        <end position="325"/>
    </location>
</feature>
<feature type="transmembrane region" description="Helical" evidence="1">
    <location>
        <begin position="43"/>
        <end position="65"/>
    </location>
</feature>
<protein>
    <submittedName>
        <fullName evidence="3">Putative metallophosphoesterase</fullName>
        <ecNumber evidence="3">3.1.-.-</ecNumber>
    </submittedName>
</protein>
<keyword evidence="1" id="KW-1133">Transmembrane helix</keyword>
<keyword evidence="1" id="KW-0812">Transmembrane</keyword>
<dbReference type="STRING" id="39480.EUAN_00960"/>
<dbReference type="GO" id="GO:0016787">
    <property type="term" value="F:hydrolase activity"/>
    <property type="evidence" value="ECO:0007669"/>
    <property type="project" value="UniProtKB-KW"/>
</dbReference>
<organism evidence="3 4">
    <name type="scientific">Andreesenia angusta</name>
    <dbReference type="NCBI Taxonomy" id="39480"/>
    <lineage>
        <taxon>Bacteria</taxon>
        <taxon>Bacillati</taxon>
        <taxon>Bacillota</taxon>
        <taxon>Tissierellia</taxon>
        <taxon>Tissierellales</taxon>
        <taxon>Gottschalkiaceae</taxon>
        <taxon>Andreesenia</taxon>
    </lineage>
</organism>
<dbReference type="Gene3D" id="3.60.21.10">
    <property type="match status" value="1"/>
</dbReference>
<accession>A0A1S1V9G7</accession>
<dbReference type="Proteomes" id="UP000180254">
    <property type="component" value="Unassembled WGS sequence"/>
</dbReference>
<dbReference type="PANTHER" id="PTHR31302:SF0">
    <property type="entry name" value="TRANSMEMBRANE PROTEIN WITH METALLOPHOSPHOESTERASE DOMAIN"/>
    <property type="match status" value="1"/>
</dbReference>
<keyword evidence="1" id="KW-0472">Membrane</keyword>
<dbReference type="EMBL" id="MKIE01000001">
    <property type="protein sequence ID" value="OHW63232.1"/>
    <property type="molecule type" value="Genomic_DNA"/>
</dbReference>
<dbReference type="SUPFAM" id="SSF56300">
    <property type="entry name" value="Metallo-dependent phosphatases"/>
    <property type="match status" value="1"/>
</dbReference>
<dbReference type="AlphaFoldDB" id="A0A1S1V9G7"/>
<dbReference type="RefSeq" id="WP_071060572.1">
    <property type="nucleotide sequence ID" value="NZ_MKIE01000001.1"/>
</dbReference>
<sequence>MNYGLFIAIVLFFALYLLINIYIGKNLKNYLRIMGVKIKNDKIYWAAFMAVAFSYILARALNPFMPEGVDVLLTNTGAYYLAVMAYALIVISALKMLYILFKRRISSCRARIKAAKVFGTIGIVVVFASVVYGSVNARRVETTEYSLKMDKPGPKGGLKVVFASDIHLGNIVGNSRLEELIQVINKEKPDIVLLGGDIVDEDVEYFIDEKMADRLEKIDSKYGVYGVLGNHEYIGGSEEEFEAILSKSQVKILKDEHEEAGGVVLVGRDDLSGERFSGVPRAELEELLRDVDTEKPVIMMDHQPMKSGEAKNLGVDLLLSGHTHRGQLFPGSIITSAIYDIDWGIKSYGDMEAIVSSGYGTWGPPIKIGSNSEVVVINVEFKEEIE</sequence>
<reference evidence="3 4" key="1">
    <citation type="submission" date="2016-09" db="EMBL/GenBank/DDBJ databases">
        <title>Genome sequence of Eubacterium angustum.</title>
        <authorList>
            <person name="Poehlein A."/>
            <person name="Daniel R."/>
        </authorList>
    </citation>
    <scope>NUCLEOTIDE SEQUENCE [LARGE SCALE GENOMIC DNA]</scope>
    <source>
        <strain evidence="3 4">DSM 1989</strain>
    </source>
</reference>
<comment type="caution">
    <text evidence="3">The sequence shown here is derived from an EMBL/GenBank/DDBJ whole genome shotgun (WGS) entry which is preliminary data.</text>
</comment>
<dbReference type="CDD" id="cd07385">
    <property type="entry name" value="MPP_YkuE_C"/>
    <property type="match status" value="1"/>
</dbReference>
<dbReference type="EC" id="3.1.-.-" evidence="3"/>
<dbReference type="InterPro" id="IPR004843">
    <property type="entry name" value="Calcineurin-like_PHP"/>
</dbReference>
<dbReference type="PANTHER" id="PTHR31302">
    <property type="entry name" value="TRANSMEMBRANE PROTEIN WITH METALLOPHOSPHOESTERASE DOMAIN-RELATED"/>
    <property type="match status" value="1"/>
</dbReference>
<keyword evidence="3" id="KW-0378">Hydrolase</keyword>
<dbReference type="InterPro" id="IPR051158">
    <property type="entry name" value="Metallophosphoesterase_sf"/>
</dbReference>
<keyword evidence="4" id="KW-1185">Reference proteome</keyword>
<proteinExistence type="predicted"/>
<gene>
    <name evidence="3" type="ORF">EUAN_00960</name>
</gene>
<evidence type="ECO:0000256" key="1">
    <source>
        <dbReference type="SAM" id="Phobius"/>
    </source>
</evidence>